<dbReference type="RefSeq" id="WP_133644970.1">
    <property type="nucleotide sequence ID" value="NZ_SNYI01000003.1"/>
</dbReference>
<protein>
    <submittedName>
        <fullName evidence="4">DNA-binding LytR/AlgR family response regulator</fullName>
    </submittedName>
</protein>
<dbReference type="SUPFAM" id="SSF52172">
    <property type="entry name" value="CheY-like"/>
    <property type="match status" value="1"/>
</dbReference>
<dbReference type="PANTHER" id="PTHR37299:SF1">
    <property type="entry name" value="STAGE 0 SPORULATION PROTEIN A HOMOLOG"/>
    <property type="match status" value="1"/>
</dbReference>
<dbReference type="GO" id="GO:0000156">
    <property type="term" value="F:phosphorelay response regulator activity"/>
    <property type="evidence" value="ECO:0007669"/>
    <property type="project" value="InterPro"/>
</dbReference>
<dbReference type="InterPro" id="IPR046947">
    <property type="entry name" value="LytR-like"/>
</dbReference>
<gene>
    <name evidence="4" type="ORF">CLV82_2855</name>
</gene>
<keyword evidence="5" id="KW-1185">Reference proteome</keyword>
<reference evidence="4 5" key="1">
    <citation type="submission" date="2019-03" db="EMBL/GenBank/DDBJ databases">
        <title>Genomic Encyclopedia of Archaeal and Bacterial Type Strains, Phase II (KMG-II): from individual species to whole genera.</title>
        <authorList>
            <person name="Goeker M."/>
        </authorList>
    </citation>
    <scope>NUCLEOTIDE SEQUENCE [LARGE SCALE GENOMIC DNA]</scope>
    <source>
        <strain evidence="4 5">DSM 18435</strain>
    </source>
</reference>
<dbReference type="Pfam" id="PF00072">
    <property type="entry name" value="Response_reg"/>
    <property type="match status" value="1"/>
</dbReference>
<dbReference type="InterPro" id="IPR001789">
    <property type="entry name" value="Sig_transdc_resp-reg_receiver"/>
</dbReference>
<dbReference type="SMART" id="SM00850">
    <property type="entry name" value="LytTR"/>
    <property type="match status" value="1"/>
</dbReference>
<evidence type="ECO:0000259" key="3">
    <source>
        <dbReference type="PROSITE" id="PS50930"/>
    </source>
</evidence>
<proteinExistence type="predicted"/>
<dbReference type="PROSITE" id="PS50930">
    <property type="entry name" value="HTH_LYTTR"/>
    <property type="match status" value="1"/>
</dbReference>
<dbReference type="Proteomes" id="UP000295468">
    <property type="component" value="Unassembled WGS sequence"/>
</dbReference>
<keyword evidence="1" id="KW-0597">Phosphoprotein</keyword>
<comment type="caution">
    <text evidence="4">The sequence shown here is derived from an EMBL/GenBank/DDBJ whole genome shotgun (WGS) entry which is preliminary data.</text>
</comment>
<dbReference type="SMART" id="SM00448">
    <property type="entry name" value="REC"/>
    <property type="match status" value="1"/>
</dbReference>
<dbReference type="GO" id="GO:0003677">
    <property type="term" value="F:DNA binding"/>
    <property type="evidence" value="ECO:0007669"/>
    <property type="project" value="UniProtKB-KW"/>
</dbReference>
<dbReference type="Gene3D" id="2.40.50.1020">
    <property type="entry name" value="LytTr DNA-binding domain"/>
    <property type="match status" value="1"/>
</dbReference>
<accession>A0A4R6TGM6</accession>
<dbReference type="CDD" id="cd17534">
    <property type="entry name" value="REC_DC-like"/>
    <property type="match status" value="1"/>
</dbReference>
<dbReference type="InterPro" id="IPR007492">
    <property type="entry name" value="LytTR_DNA-bd_dom"/>
</dbReference>
<feature type="modified residue" description="4-aspartylphosphate" evidence="1">
    <location>
        <position position="56"/>
    </location>
</feature>
<dbReference type="PANTHER" id="PTHR37299">
    <property type="entry name" value="TRANSCRIPTIONAL REGULATOR-RELATED"/>
    <property type="match status" value="1"/>
</dbReference>
<feature type="domain" description="Response regulatory" evidence="2">
    <location>
        <begin position="6"/>
        <end position="121"/>
    </location>
</feature>
<feature type="domain" description="HTH LytTR-type" evidence="3">
    <location>
        <begin position="145"/>
        <end position="243"/>
    </location>
</feature>
<evidence type="ECO:0000256" key="1">
    <source>
        <dbReference type="PROSITE-ProRule" id="PRU00169"/>
    </source>
</evidence>
<dbReference type="OrthoDB" id="2962330at2"/>
<dbReference type="InterPro" id="IPR011006">
    <property type="entry name" value="CheY-like_superfamily"/>
</dbReference>
<dbReference type="AlphaFoldDB" id="A0A4R6TGM6"/>
<dbReference type="Gene3D" id="3.40.50.2300">
    <property type="match status" value="1"/>
</dbReference>
<evidence type="ECO:0000313" key="5">
    <source>
        <dbReference type="Proteomes" id="UP000295468"/>
    </source>
</evidence>
<evidence type="ECO:0000259" key="2">
    <source>
        <dbReference type="PROSITE" id="PS50110"/>
    </source>
</evidence>
<dbReference type="Pfam" id="PF04397">
    <property type="entry name" value="LytTR"/>
    <property type="match status" value="1"/>
</dbReference>
<evidence type="ECO:0000313" key="4">
    <source>
        <dbReference type="EMBL" id="TDQ29397.1"/>
    </source>
</evidence>
<dbReference type="EMBL" id="SNYI01000003">
    <property type="protein sequence ID" value="TDQ29397.1"/>
    <property type="molecule type" value="Genomic_DNA"/>
</dbReference>
<name>A0A4R6TGM6_9FLAO</name>
<dbReference type="PROSITE" id="PS50110">
    <property type="entry name" value="RESPONSE_REGULATORY"/>
    <property type="match status" value="1"/>
</dbReference>
<keyword evidence="4" id="KW-0238">DNA-binding</keyword>
<organism evidence="4 5">
    <name type="scientific">Zeaxanthinibacter enoshimensis</name>
    <dbReference type="NCBI Taxonomy" id="392009"/>
    <lineage>
        <taxon>Bacteria</taxon>
        <taxon>Pseudomonadati</taxon>
        <taxon>Bacteroidota</taxon>
        <taxon>Flavobacteriia</taxon>
        <taxon>Flavobacteriales</taxon>
        <taxon>Flavobacteriaceae</taxon>
        <taxon>Zeaxanthinibacter</taxon>
    </lineage>
</organism>
<sequence>MKETTRVLIVEDDMIIAANISLQLSRLGYEITGIESRGEEAVLHARRNAPDIILMDIHLKGELDGIETALLIQEEQDIPIIYLTANNDEVTFNRARITHPHAFVSKPFGKLNLERTVALVTEQIKGRTIPENVVPSGLRFLEDRIFIRHHGRMVKLMLQDILYIEAERNYCNIVTDNGRFLVVSTLKTLEKELPSSHFLRVHRSYVVNISKLDVLAEGHLEISRKVIPVSRSHRESLVGRLHTI</sequence>